<protein>
    <submittedName>
        <fullName evidence="1">Uncharacterized protein</fullName>
    </submittedName>
</protein>
<accession>A0A4C1Z766</accession>
<sequence>MQPSPDSHAREAVEDEVFKEAHEQPWTEGHFGLTKALGKLRERYFVKNAEIEEKNSFHGRLAPAGRRRGAGGAGVTRTTDPFIRNGPFLFSPFAEFHEITRRFGPAPALFTGTLRGSPILGGRVDDDGRRPRRRRHAR</sequence>
<reference evidence="1 2" key="1">
    <citation type="journal article" date="2019" name="Commun. Biol.">
        <title>The bagworm genome reveals a unique fibroin gene that provides high tensile strength.</title>
        <authorList>
            <person name="Kono N."/>
            <person name="Nakamura H."/>
            <person name="Ohtoshi R."/>
            <person name="Tomita M."/>
            <person name="Numata K."/>
            <person name="Arakawa K."/>
        </authorList>
    </citation>
    <scope>NUCLEOTIDE SEQUENCE [LARGE SCALE GENOMIC DNA]</scope>
</reference>
<evidence type="ECO:0000313" key="1">
    <source>
        <dbReference type="EMBL" id="GBP82934.1"/>
    </source>
</evidence>
<name>A0A4C1Z766_EUMVA</name>
<keyword evidence="2" id="KW-1185">Reference proteome</keyword>
<organism evidence="1 2">
    <name type="scientific">Eumeta variegata</name>
    <name type="common">Bagworm moth</name>
    <name type="synonym">Eumeta japonica</name>
    <dbReference type="NCBI Taxonomy" id="151549"/>
    <lineage>
        <taxon>Eukaryota</taxon>
        <taxon>Metazoa</taxon>
        <taxon>Ecdysozoa</taxon>
        <taxon>Arthropoda</taxon>
        <taxon>Hexapoda</taxon>
        <taxon>Insecta</taxon>
        <taxon>Pterygota</taxon>
        <taxon>Neoptera</taxon>
        <taxon>Endopterygota</taxon>
        <taxon>Lepidoptera</taxon>
        <taxon>Glossata</taxon>
        <taxon>Ditrysia</taxon>
        <taxon>Tineoidea</taxon>
        <taxon>Psychidae</taxon>
        <taxon>Oiketicinae</taxon>
        <taxon>Eumeta</taxon>
    </lineage>
</organism>
<gene>
    <name evidence="1" type="ORF">EVAR_25568_1</name>
</gene>
<comment type="caution">
    <text evidence="1">The sequence shown here is derived from an EMBL/GenBank/DDBJ whole genome shotgun (WGS) entry which is preliminary data.</text>
</comment>
<dbReference type="AlphaFoldDB" id="A0A4C1Z766"/>
<dbReference type="Proteomes" id="UP000299102">
    <property type="component" value="Unassembled WGS sequence"/>
</dbReference>
<dbReference type="EMBL" id="BGZK01001594">
    <property type="protein sequence ID" value="GBP82934.1"/>
    <property type="molecule type" value="Genomic_DNA"/>
</dbReference>
<proteinExistence type="predicted"/>
<evidence type="ECO:0000313" key="2">
    <source>
        <dbReference type="Proteomes" id="UP000299102"/>
    </source>
</evidence>